<dbReference type="InterPro" id="IPR027417">
    <property type="entry name" value="P-loop_NTPase"/>
</dbReference>
<dbReference type="AlphaFoldDB" id="A0A401LFC4"/>
<evidence type="ECO:0008006" key="3">
    <source>
        <dbReference type="Google" id="ProtNLM"/>
    </source>
</evidence>
<evidence type="ECO:0000313" key="1">
    <source>
        <dbReference type="EMBL" id="GCB30162.1"/>
    </source>
</evidence>
<dbReference type="Proteomes" id="UP000287361">
    <property type="component" value="Unassembled WGS sequence"/>
</dbReference>
<protein>
    <recommendedName>
        <fullName evidence="3">DNA helicase</fullName>
    </recommendedName>
</protein>
<keyword evidence="2" id="KW-1185">Reference proteome</keyword>
<proteinExistence type="predicted"/>
<dbReference type="EMBL" id="BHVZ01000010">
    <property type="protein sequence ID" value="GCB30162.1"/>
    <property type="molecule type" value="Genomic_DNA"/>
</dbReference>
<reference evidence="1 2" key="1">
    <citation type="submission" date="2018-10" db="EMBL/GenBank/DDBJ databases">
        <title>Draft Genome Sequence of Anaerotignum sp. KCTC 15736.</title>
        <authorList>
            <person name="Choi S.H."/>
            <person name="Kim J.S."/>
            <person name="Kang S.W."/>
            <person name="Lee J.S."/>
            <person name="Park S.H."/>
        </authorList>
    </citation>
    <scope>NUCLEOTIDE SEQUENCE [LARGE SCALE GENOMIC DNA]</scope>
    <source>
        <strain evidence="1 2">KCTC 15736</strain>
    </source>
</reference>
<name>A0A401LFC4_9FIRM</name>
<accession>A0A401LFC4</accession>
<sequence>MEKYLQDVINIDDLKTGKINIIEAPCGSGKTTFAIRKLQEHFRRCTTLYLTDTVNNRESLRNSFKEGKQYEHDEQPETMNYALFGKCCAENQDAFDMVDIFLCDELSNCVNFSKIRQEVDDVNLHDEALKYLHDRYLNEHTYIIAIDATPQKIFDYYSHYPNCFHLVPLHGEPISYQQDETIKYTHINTILTQLDPTQRGLIYTPRIKKMKEIITFLNGRGITCNGIWSKKNEAEPMTKEQLGLRNYVLTKQQIPNDLNVLVINKSSERGINIHSQVDYVIVDDIEKDVQVQARGRIRSDIRTLYLKSYEAENEICLPHEYCGEKLYREQKEELCKLFNIVENGRRCGWKTIECMLEENGYTIVDGREPKGGKRYSIIM</sequence>
<dbReference type="SUPFAM" id="SSF52540">
    <property type="entry name" value="P-loop containing nucleoside triphosphate hydrolases"/>
    <property type="match status" value="1"/>
</dbReference>
<dbReference type="OrthoDB" id="1936665at2"/>
<comment type="caution">
    <text evidence="1">The sequence shown here is derived from an EMBL/GenBank/DDBJ whole genome shotgun (WGS) entry which is preliminary data.</text>
</comment>
<evidence type="ECO:0000313" key="2">
    <source>
        <dbReference type="Proteomes" id="UP000287361"/>
    </source>
</evidence>
<gene>
    <name evidence="1" type="ORF">KGMB03357_18230</name>
</gene>
<organism evidence="1 2">
    <name type="scientific">Anaerotignum faecicola</name>
    <dbReference type="NCBI Taxonomy" id="2358141"/>
    <lineage>
        <taxon>Bacteria</taxon>
        <taxon>Bacillati</taxon>
        <taxon>Bacillota</taxon>
        <taxon>Clostridia</taxon>
        <taxon>Lachnospirales</taxon>
        <taxon>Anaerotignaceae</taxon>
        <taxon>Anaerotignum</taxon>
    </lineage>
</organism>
<dbReference type="Gene3D" id="3.40.50.300">
    <property type="entry name" value="P-loop containing nucleotide triphosphate hydrolases"/>
    <property type="match status" value="2"/>
</dbReference>